<dbReference type="InterPro" id="IPR023753">
    <property type="entry name" value="FAD/NAD-binding_dom"/>
</dbReference>
<evidence type="ECO:0000259" key="1">
    <source>
        <dbReference type="Pfam" id="PF07992"/>
    </source>
</evidence>
<gene>
    <name evidence="2" type="ORF">M3202_21790</name>
</gene>
<evidence type="ECO:0000313" key="3">
    <source>
        <dbReference type="Proteomes" id="UP001139179"/>
    </source>
</evidence>
<keyword evidence="3" id="KW-1185">Reference proteome</keyword>
<dbReference type="Proteomes" id="UP001139179">
    <property type="component" value="Unassembled WGS sequence"/>
</dbReference>
<protein>
    <submittedName>
        <fullName evidence="2">FAD-dependent oxidoreductase</fullName>
    </submittedName>
</protein>
<dbReference type="Gene3D" id="3.50.50.100">
    <property type="match status" value="1"/>
</dbReference>
<dbReference type="AlphaFoldDB" id="A0A9X2IR95"/>
<proteinExistence type="predicted"/>
<dbReference type="EMBL" id="JAMBOL010000052">
    <property type="protein sequence ID" value="MCM3716676.1"/>
    <property type="molecule type" value="Genomic_DNA"/>
</dbReference>
<dbReference type="PANTHER" id="PTHR43755">
    <property type="match status" value="1"/>
</dbReference>
<dbReference type="Pfam" id="PF07992">
    <property type="entry name" value="Pyr_redox_2"/>
    <property type="match status" value="1"/>
</dbReference>
<comment type="caution">
    <text evidence="2">The sequence shown here is derived from an EMBL/GenBank/DDBJ whole genome shotgun (WGS) entry which is preliminary data.</text>
</comment>
<sequence length="379" mass="41701">MAKIIIAGGGFGGIVAAQSLRNELGNEHDILLISNLDKFYMRAAFPGVALGHINPEDIVLSLPELLHKRDIDFLAGDIEKIDPKEQKVYFSDQTIDYDYLVMAMGAHFAYENISGFNDYGHSLQTIDMALKLRKAISSFKGGTFVAGVAANSPCEGPALEVLFQFDHYLREKGLRDQTEFHYFTAKPVAFAPGGPVVQEFVKEQFEKHNIHLHVNVELSEIAENEVRFKNGYAVESQLSFIMPAYEGPKGLQGSGLEGEGGFVPVNEQLRSIHYPNVFATGDMIQMVGPKMGHNAMAGAKVIARNIAHELKVGNANALYTPEVLCVMEMGGDNAAYIEADTIWGGTRSKVPVTGPVAAFMKKSFKEYFVREQGNIDYIL</sequence>
<dbReference type="PANTHER" id="PTHR43755:SF1">
    <property type="entry name" value="FAD-DEPENDENT PYRIDINE NUCLEOTIDE-DISULPHIDE OXIDOREDUCTASE"/>
    <property type="match status" value="1"/>
</dbReference>
<feature type="domain" description="FAD/NAD(P)-binding" evidence="1">
    <location>
        <begin position="3"/>
        <end position="297"/>
    </location>
</feature>
<accession>A0A9X2IR95</accession>
<reference evidence="2" key="1">
    <citation type="submission" date="2022-05" db="EMBL/GenBank/DDBJ databases">
        <title>Comparative Genomics of Spacecraft Associated Microbes.</title>
        <authorList>
            <person name="Tran M.T."/>
            <person name="Wright A."/>
            <person name="Seuylemezian A."/>
            <person name="Eisen J."/>
            <person name="Coil D."/>
        </authorList>
    </citation>
    <scope>NUCLEOTIDE SEQUENCE</scope>
    <source>
        <strain evidence="2">214.1.1</strain>
    </source>
</reference>
<dbReference type="GO" id="GO:0016491">
    <property type="term" value="F:oxidoreductase activity"/>
    <property type="evidence" value="ECO:0007669"/>
    <property type="project" value="InterPro"/>
</dbReference>
<dbReference type="InterPro" id="IPR036188">
    <property type="entry name" value="FAD/NAD-bd_sf"/>
</dbReference>
<dbReference type="RefSeq" id="WP_251225321.1">
    <property type="nucleotide sequence ID" value="NZ_JAMBOL010000052.1"/>
</dbReference>
<organism evidence="2 3">
    <name type="scientific">Halalkalibacter oceani</name>
    <dbReference type="NCBI Taxonomy" id="1653776"/>
    <lineage>
        <taxon>Bacteria</taxon>
        <taxon>Bacillati</taxon>
        <taxon>Bacillota</taxon>
        <taxon>Bacilli</taxon>
        <taxon>Bacillales</taxon>
        <taxon>Bacillaceae</taxon>
        <taxon>Halalkalibacter</taxon>
    </lineage>
</organism>
<evidence type="ECO:0000313" key="2">
    <source>
        <dbReference type="EMBL" id="MCM3716676.1"/>
    </source>
</evidence>
<dbReference type="InterPro" id="IPR052541">
    <property type="entry name" value="SQRD"/>
</dbReference>
<name>A0A9X2IR95_9BACI</name>
<dbReference type="SUPFAM" id="SSF51905">
    <property type="entry name" value="FAD/NAD(P)-binding domain"/>
    <property type="match status" value="2"/>
</dbReference>